<organism evidence="1 2">
    <name type="scientific">Beta vulgaris subsp. vulgaris</name>
    <name type="common">Beet</name>
    <dbReference type="NCBI Taxonomy" id="3555"/>
    <lineage>
        <taxon>Eukaryota</taxon>
        <taxon>Viridiplantae</taxon>
        <taxon>Streptophyta</taxon>
        <taxon>Embryophyta</taxon>
        <taxon>Tracheophyta</taxon>
        <taxon>Spermatophyta</taxon>
        <taxon>Magnoliopsida</taxon>
        <taxon>eudicotyledons</taxon>
        <taxon>Gunneridae</taxon>
        <taxon>Pentapetalae</taxon>
        <taxon>Caryophyllales</taxon>
        <taxon>Chenopodiaceae</taxon>
        <taxon>Betoideae</taxon>
        <taxon>Beta</taxon>
    </lineage>
</organism>
<dbReference type="EMBL" id="KQ090358">
    <property type="protein sequence ID" value="KMS96886.1"/>
    <property type="molecule type" value="Genomic_DNA"/>
</dbReference>
<proteinExistence type="predicted"/>
<protein>
    <submittedName>
        <fullName evidence="1">Uncharacterized protein</fullName>
    </submittedName>
</protein>
<sequence>MFTLWVDSEIGTGCYLLPNIRKQNCSKERESVWNGDKNMLVGWK</sequence>
<dbReference type="OrthoDB" id="2020792at2759"/>
<reference evidence="1 2" key="1">
    <citation type="journal article" date="2014" name="Nature">
        <title>The genome of the recently domesticated crop plant sugar beet (Beta vulgaris).</title>
        <authorList>
            <person name="Dohm J.C."/>
            <person name="Minoche A.E."/>
            <person name="Holtgrawe D."/>
            <person name="Capella-Gutierrez S."/>
            <person name="Zakrzewski F."/>
            <person name="Tafer H."/>
            <person name="Rupp O."/>
            <person name="Sorensen T.R."/>
            <person name="Stracke R."/>
            <person name="Reinhardt R."/>
            <person name="Goesmann A."/>
            <person name="Kraft T."/>
            <person name="Schulz B."/>
            <person name="Stadler P.F."/>
            <person name="Schmidt T."/>
            <person name="Gabaldon T."/>
            <person name="Lehrach H."/>
            <person name="Weisshaar B."/>
            <person name="Himmelbauer H."/>
        </authorList>
    </citation>
    <scope>NUCLEOTIDE SEQUENCE [LARGE SCALE GENOMIC DNA]</scope>
    <source>
        <tissue evidence="1">Taproot</tissue>
    </source>
</reference>
<dbReference type="AlphaFoldDB" id="A0A0J8B7A4"/>
<name>A0A0J8B7A4_BETVV</name>
<gene>
    <name evidence="1" type="ORF">BVRB_7g180740</name>
</gene>
<evidence type="ECO:0000313" key="1">
    <source>
        <dbReference type="EMBL" id="KMS96886.1"/>
    </source>
</evidence>
<evidence type="ECO:0000313" key="2">
    <source>
        <dbReference type="Proteomes" id="UP000035740"/>
    </source>
</evidence>
<keyword evidence="2" id="KW-1185">Reference proteome</keyword>
<accession>A0A0J8B7A4</accession>
<dbReference type="Gramene" id="KMS96886">
    <property type="protein sequence ID" value="KMS96886"/>
    <property type="gene ID" value="BVRB_7g180740"/>
</dbReference>
<dbReference type="Proteomes" id="UP000035740">
    <property type="component" value="Unassembled WGS sequence"/>
</dbReference>